<protein>
    <submittedName>
        <fullName evidence="6">DUF1549 domain-containing protein</fullName>
    </submittedName>
</protein>
<dbReference type="PANTHER" id="PTHR35889">
    <property type="entry name" value="CYCLOINULO-OLIGOSACCHARIDE FRUCTANOTRANSFERASE-RELATED"/>
    <property type="match status" value="1"/>
</dbReference>
<dbReference type="InterPro" id="IPR011444">
    <property type="entry name" value="DUF1549"/>
</dbReference>
<dbReference type="Pfam" id="PF07587">
    <property type="entry name" value="PSD1"/>
    <property type="match status" value="1"/>
</dbReference>
<feature type="domain" description="DUF1549" evidence="2">
    <location>
        <begin position="865"/>
        <end position="1050"/>
    </location>
</feature>
<dbReference type="EMBL" id="JAJKFW010000003">
    <property type="protein sequence ID" value="MCC9640773.1"/>
    <property type="molecule type" value="Genomic_DNA"/>
</dbReference>
<evidence type="ECO:0000256" key="1">
    <source>
        <dbReference type="SAM" id="MobiDB-lite"/>
    </source>
</evidence>
<feature type="region of interest" description="Disordered" evidence="1">
    <location>
        <begin position="1106"/>
        <end position="1142"/>
    </location>
</feature>
<name>A0ABS8NB67_9BACT</name>
<evidence type="ECO:0000259" key="4">
    <source>
        <dbReference type="Pfam" id="PF07635"/>
    </source>
</evidence>
<dbReference type="Pfam" id="PF07635">
    <property type="entry name" value="PSCyt1"/>
    <property type="match status" value="1"/>
</dbReference>
<keyword evidence="7" id="KW-1185">Reference proteome</keyword>
<reference evidence="6" key="1">
    <citation type="submission" date="2021-11" db="EMBL/GenBank/DDBJ databases">
        <title>Genome sequence.</title>
        <authorList>
            <person name="Sun Q."/>
        </authorList>
    </citation>
    <scope>NUCLEOTIDE SEQUENCE</scope>
    <source>
        <strain evidence="6">JC740</strain>
    </source>
</reference>
<evidence type="ECO:0000313" key="6">
    <source>
        <dbReference type="EMBL" id="MCC9640773.1"/>
    </source>
</evidence>
<dbReference type="InterPro" id="IPR022655">
    <property type="entry name" value="DUF1553"/>
</dbReference>
<evidence type="ECO:0000259" key="2">
    <source>
        <dbReference type="Pfam" id="PF07583"/>
    </source>
</evidence>
<dbReference type="InterPro" id="IPR024977">
    <property type="entry name" value="Apc4-like_WD40_dom"/>
</dbReference>
<dbReference type="Pfam" id="PF00400">
    <property type="entry name" value="WD40"/>
    <property type="match status" value="1"/>
</dbReference>
<evidence type="ECO:0000259" key="5">
    <source>
        <dbReference type="Pfam" id="PF12894"/>
    </source>
</evidence>
<dbReference type="PANTHER" id="PTHR35889:SF3">
    <property type="entry name" value="F-BOX DOMAIN-CONTAINING PROTEIN"/>
    <property type="match status" value="1"/>
</dbReference>
<dbReference type="InterPro" id="IPR011429">
    <property type="entry name" value="Cyt_c_Planctomycete-type"/>
</dbReference>
<dbReference type="Proteomes" id="UP001430306">
    <property type="component" value="Unassembled WGS sequence"/>
</dbReference>
<dbReference type="SUPFAM" id="SSF50998">
    <property type="entry name" value="Quinoprotein alcohol dehydrogenase-like"/>
    <property type="match status" value="1"/>
</dbReference>
<dbReference type="Pfam" id="PF12894">
    <property type="entry name" value="ANAPC4_WD40"/>
    <property type="match status" value="1"/>
</dbReference>
<feature type="domain" description="Anaphase-promoting complex subunit 4-like WD40" evidence="5">
    <location>
        <begin position="261"/>
        <end position="294"/>
    </location>
</feature>
<evidence type="ECO:0000313" key="7">
    <source>
        <dbReference type="Proteomes" id="UP001430306"/>
    </source>
</evidence>
<dbReference type="InterPro" id="IPR001680">
    <property type="entry name" value="WD40_rpt"/>
</dbReference>
<dbReference type="Pfam" id="PF07583">
    <property type="entry name" value="PSCyt2"/>
    <property type="match status" value="1"/>
</dbReference>
<evidence type="ECO:0000259" key="3">
    <source>
        <dbReference type="Pfam" id="PF07587"/>
    </source>
</evidence>
<feature type="compositionally biased region" description="Polar residues" evidence="1">
    <location>
        <begin position="1114"/>
        <end position="1134"/>
    </location>
</feature>
<feature type="domain" description="Cytochrome C Planctomycete-type" evidence="4">
    <location>
        <begin position="72"/>
        <end position="129"/>
    </location>
</feature>
<dbReference type="Gene3D" id="2.60.40.1080">
    <property type="match status" value="1"/>
</dbReference>
<feature type="region of interest" description="Disordered" evidence="1">
    <location>
        <begin position="522"/>
        <end position="542"/>
    </location>
</feature>
<sequence length="1765" mass="193017">MTDVALITLSARSPRSPLPHLLAVAGLFFCIALGLVGDVSTQRVSADEVVPPAENPPVSFHADVLPILRSNCFGCHQGAKQLGEYLMTDFDALIRGGESGDPAIVPGDADASYLVNLITSHDGVAEMPKSPQKPLHESEVDTIRRWIDQGARDDSPEDSGPRFDAEHPPIYAGAPTLPSIDLSPDQKTLAIAGYHEICLLDPATGDVTQRLVGMSPRINSVRFSPDGKRIAAAGGVPGERGELQVWNTDDGTLLLSRLVTYDTITGLSWSPDGTMIAIGANDNTIRGLDASTGKQRLFQGAHEDWIRDTVFASDGKHLVSVARDMTCKLTEVETERFIDNVTSITPGALSGGLSSVAVHPSRDEIVVGGADGVAKVYRVFRQTKRQIGDDANLVRNLPRLNGRIRQVVVNPEGTHLAAVATIDGQSEVRVWKYDFTGDLTDELKAILGERVANRSAEEKKKVEESVNQTVTQTLQYHLPDAAAYAMELTDQGEVFLAANDGKIRHLGSDGELVHEFAAVPKTDEEADQSDEKTASDPDANPLKLADRSEFAEANSKDDAQPETAIDPSELVTLSVVPSEIELRSPYAYAQLVATGTMRDGGTIDVTRMVQVSGDESYGCSSSGLIRPKRNGSTDLVVSFGEHQVSVPVVVTGQSDSSVDFIRDVNPVLSRLGCNQGTCHGAQKGKNGFRLSLRGYDPIFDLRALTDDLAARRINPSAPDDSMMLRKPLGITPHEGGTLMSKGDPYHAVLHRWIADGSQLDLETPRVTSLEIFPSNPVVQSTDAKQQVRIVASYADGTTRDVTREAFINSGNTEVATTQAGGMLQAVRRGEAPVLARYEGAYAATTLTVMGDRAGYEQADAETWGRIDELVAQKWDRMKIVPSDLADDATFLRRLHLDLTGLPPTSDTVREFLADQTPQRIKRQAMIDELIGNKDFVEYWTNKWADLLQVNRKFLGVEGTKLYRDWIRDAVQENRPYDEFAYQILTASGSNKANPAASYYKVLRTPEDTMENTTHLFLGIRFNCNKCHDHPFERWTQDQYYELAAYFAKVNRTKDPESGNKKIGGTAVEGATPLYEIIADNSDNEVQHGRTGENVVPSFPYELLSASQAEPADSPETNQVSDVHSREATGQTLVTHASDPPTRREELARWMTDPTNPHFARSYVNRVWGYLTGVGLIEPIDDIRAGNPPTNPQLLDHLTEEFIASNFNTQQLMRSIVSSRTYQLSVESNRWNDDDHLNYSHATPRRLPAEVIYDSVHALTGATSQIPGMPAGTRAAAATDSGVSLTDGFLANLGRPVRETACECERGTDLQLGPVMALISGPTIGTAISDPKNELEKIVAEHTEDAAVVEEIFLRALGRYPAKEERAAFASMNQQIAGDHEALVKRLASAEEAWKERFPQLEEARKKMLDKLAADIAARTEAIAVERAKMEADRQSKIEAAQKKLAEEEDKLPSHVDAFLKEKKSDVEWYPLLPKSLSASNQATLSVQADRSVLASGKQGNGVYTVEFETQLTKITGFRVEALTDPSLPQNGPGRAGNFVVTEITVKAGSDAKAKSKDLPKQKIARASADFLQNGFKIEQTFDGNAGNQNAWAVSGANGHQHWATFQFAEPIQAEDKTRLRFEIAQNHNAKEHQLGRFRISVTTAEGELPLGLPESFAAGAATPPEQRSEGVAKPLEAYVAATNDKIRSARDAVNQAKKPLPKDEQLVSLEKRRQRFETETPVDPALVELRANVERSKKQLANSRLTAAEDLVWALVNSPAFLFNH</sequence>
<organism evidence="6 7">
    <name type="scientific">Rhodopirellula halodulae</name>
    <dbReference type="NCBI Taxonomy" id="2894198"/>
    <lineage>
        <taxon>Bacteria</taxon>
        <taxon>Pseudomonadati</taxon>
        <taxon>Planctomycetota</taxon>
        <taxon>Planctomycetia</taxon>
        <taxon>Pirellulales</taxon>
        <taxon>Pirellulaceae</taxon>
        <taxon>Rhodopirellula</taxon>
    </lineage>
</organism>
<proteinExistence type="predicted"/>
<dbReference type="InterPro" id="IPR011047">
    <property type="entry name" value="Quinoprotein_ADH-like_sf"/>
</dbReference>
<dbReference type="InterPro" id="IPR015943">
    <property type="entry name" value="WD40/YVTN_repeat-like_dom_sf"/>
</dbReference>
<accession>A0ABS8NB67</accession>
<feature type="domain" description="DUF1553" evidence="3">
    <location>
        <begin position="1142"/>
        <end position="1370"/>
    </location>
</feature>
<comment type="caution">
    <text evidence="6">The sequence shown here is derived from an EMBL/GenBank/DDBJ whole genome shotgun (WGS) entry which is preliminary data.</text>
</comment>
<dbReference type="Gene3D" id="2.130.10.10">
    <property type="entry name" value="YVTN repeat-like/Quinoprotein amine dehydrogenase"/>
    <property type="match status" value="2"/>
</dbReference>
<gene>
    <name evidence="6" type="ORF">LOC71_00685</name>
</gene>
<dbReference type="SMART" id="SM00320">
    <property type="entry name" value="WD40"/>
    <property type="match status" value="5"/>
</dbReference>